<dbReference type="Pfam" id="PF12739">
    <property type="entry name" value="TRAPPC-Trs85"/>
    <property type="match status" value="1"/>
</dbReference>
<dbReference type="EMBL" id="CP115611">
    <property type="protein sequence ID" value="WBW71888.1"/>
    <property type="molecule type" value="Genomic_DNA"/>
</dbReference>
<dbReference type="PANTHER" id="PTHR12975">
    <property type="entry name" value="TRANSPORT PROTEIN TRAPP"/>
    <property type="match status" value="1"/>
</dbReference>
<dbReference type="PANTHER" id="PTHR12975:SF6">
    <property type="entry name" value="TRAFFICKING PROTEIN PARTICLE COMPLEX SUBUNIT 8"/>
    <property type="match status" value="1"/>
</dbReference>
<sequence>MDKQSETTAKTSFDENFSSSSLQNDGKESQHSSTHDGLHSAEELRTIIREAYVPRISVICSRDADEFAISKGFPQGFWELLYPFGDRVRGKVRRRNMQDNMVTLEKTSLQFVPVDSLESHLSDVPVVSIRDILTSKNRTLVLPEAPSKYTFGIHYKNLERWAWNLAHEESYEMSTAMYIRQLLTGMPVASFETFSHPVAHLVVVTSHNPTPFESLRELINSLTQISFPAFVSNDIIYFFVYVHDEDQHDIELSMAIFDTMLQTFGERGYFLRLHSQKATLDYEHTIPFPCSSWLSAEERLLMLNGSQKEQHLLFESDADSIKRLVSHIAFNGVIPHLDKCIRIWDDQYASPRRGFTGKLFFASKKLISTQNNSHNSNFFASSNVYRPDSIEAYLRRLADYSFMLRDYTHANQIYEIASKQYANDDAYLYYAAASEMIVVTEHIIHLDRPYMSLTNKLRLNECMQSAMENYSNKPFNSYYHAARCFLLLGQFLSSLPNPRVDDAANWNAGLVFSKRLGPVGRAIIFQQTYELYRRTERTNIDSSTEMKRHRKTAFWCIMAADAWLRCHISFRARPFVDTAKEFYTQIAWPDLQECTAKLDDVDISPKSQEK</sequence>
<gene>
    <name evidence="2" type="primary">trs8502</name>
    <name evidence="2" type="ORF">SOMG_01390</name>
</gene>
<feature type="region of interest" description="Disordered" evidence="1">
    <location>
        <begin position="1"/>
        <end position="40"/>
    </location>
</feature>
<name>A0AAE9WC05_9SCHI</name>
<evidence type="ECO:0000256" key="1">
    <source>
        <dbReference type="SAM" id="MobiDB-lite"/>
    </source>
</evidence>
<evidence type="ECO:0000313" key="2">
    <source>
        <dbReference type="EMBL" id="WBW71888.1"/>
    </source>
</evidence>
<accession>A0AAE9WC05</accession>
<dbReference type="Proteomes" id="UP001212411">
    <property type="component" value="Chromosome 1"/>
</dbReference>
<evidence type="ECO:0000313" key="3">
    <source>
        <dbReference type="Proteomes" id="UP001212411"/>
    </source>
</evidence>
<dbReference type="GO" id="GO:1990072">
    <property type="term" value="C:TRAPPIII protein complex"/>
    <property type="evidence" value="ECO:0007669"/>
    <property type="project" value="TreeGrafter"/>
</dbReference>
<organism evidence="2 3">
    <name type="scientific">Schizosaccharomyces osmophilus</name>
    <dbReference type="NCBI Taxonomy" id="2545709"/>
    <lineage>
        <taxon>Eukaryota</taxon>
        <taxon>Fungi</taxon>
        <taxon>Dikarya</taxon>
        <taxon>Ascomycota</taxon>
        <taxon>Taphrinomycotina</taxon>
        <taxon>Schizosaccharomycetes</taxon>
        <taxon>Schizosaccharomycetales</taxon>
        <taxon>Schizosaccharomycetaceae</taxon>
        <taxon>Schizosaccharomyces</taxon>
    </lineage>
</organism>
<dbReference type="KEGG" id="som:SOMG_01390"/>
<dbReference type="InterPro" id="IPR024420">
    <property type="entry name" value="TRAPP_III_complex_Trs85"/>
</dbReference>
<proteinExistence type="predicted"/>
<protein>
    <submittedName>
        <fullName evidence="2">TRAPP III complex subunit Trs85b</fullName>
    </submittedName>
</protein>
<dbReference type="RefSeq" id="XP_056036131.1">
    <property type="nucleotide sequence ID" value="XM_056180183.1"/>
</dbReference>
<feature type="compositionally biased region" description="Basic and acidic residues" evidence="1">
    <location>
        <begin position="25"/>
        <end position="40"/>
    </location>
</feature>
<reference evidence="2 3" key="1">
    <citation type="journal article" date="2023" name="G3 (Bethesda)">
        <title>A high-quality reference genome for the fission yeast Schizosaccharomyces osmophilus.</title>
        <authorList>
            <person name="Jia G.S."/>
            <person name="Zhang W.C."/>
            <person name="Liang Y."/>
            <person name="Liu X.H."/>
            <person name="Rhind N."/>
            <person name="Pidoux A."/>
            <person name="Brysch-Herzberg M."/>
            <person name="Du L.L."/>
        </authorList>
    </citation>
    <scope>NUCLEOTIDE SEQUENCE [LARGE SCALE GENOMIC DNA]</scope>
    <source>
        <strain evidence="2 3">CBS 15793</strain>
    </source>
</reference>
<keyword evidence="3" id="KW-1185">Reference proteome</keyword>
<dbReference type="GeneID" id="80874872"/>
<dbReference type="AlphaFoldDB" id="A0AAE9WC05"/>
<feature type="compositionally biased region" description="Polar residues" evidence="1">
    <location>
        <begin position="1"/>
        <end position="24"/>
    </location>
</feature>